<dbReference type="Proteomes" id="UP001219355">
    <property type="component" value="Chromosome 1"/>
</dbReference>
<protein>
    <submittedName>
        <fullName evidence="3">Uncharacterized protein</fullName>
    </submittedName>
</protein>
<accession>A0AAF0DC35</accession>
<dbReference type="CDD" id="cd00920">
    <property type="entry name" value="Cupredoxin"/>
    <property type="match status" value="1"/>
</dbReference>
<evidence type="ECO:0000256" key="1">
    <source>
        <dbReference type="SAM" id="MobiDB-lite"/>
    </source>
</evidence>
<feature type="signal peptide" evidence="2">
    <location>
        <begin position="1"/>
        <end position="18"/>
    </location>
</feature>
<dbReference type="AlphaFoldDB" id="A0AAF0DC35"/>
<feature type="chain" id="PRO_5041992013" evidence="2">
    <location>
        <begin position="19"/>
        <end position="403"/>
    </location>
</feature>
<dbReference type="Gene3D" id="2.60.40.420">
    <property type="entry name" value="Cupredoxins - blue copper proteins"/>
    <property type="match status" value="1"/>
</dbReference>
<dbReference type="InterPro" id="IPR008972">
    <property type="entry name" value="Cupredoxin"/>
</dbReference>
<evidence type="ECO:0000256" key="2">
    <source>
        <dbReference type="SAM" id="SignalP"/>
    </source>
</evidence>
<evidence type="ECO:0000313" key="4">
    <source>
        <dbReference type="Proteomes" id="UP001219355"/>
    </source>
</evidence>
<proteinExistence type="predicted"/>
<keyword evidence="2" id="KW-0732">Signal</keyword>
<keyword evidence="4" id="KW-1185">Reference proteome</keyword>
<reference evidence="3" key="1">
    <citation type="submission" date="2023-03" db="EMBL/GenBank/DDBJ databases">
        <title>Emydomyces testavorans Genome Sequence.</title>
        <authorList>
            <person name="Hoyer L."/>
        </authorList>
    </citation>
    <scope>NUCLEOTIDE SEQUENCE</scope>
    <source>
        <strain evidence="3">16-2883</strain>
    </source>
</reference>
<gene>
    <name evidence="3" type="ORF">PRK78_000964</name>
</gene>
<name>A0AAF0DC35_9EURO</name>
<feature type="compositionally biased region" description="Gly residues" evidence="1">
    <location>
        <begin position="266"/>
        <end position="275"/>
    </location>
</feature>
<organism evidence="3 4">
    <name type="scientific">Emydomyces testavorans</name>
    <dbReference type="NCBI Taxonomy" id="2070801"/>
    <lineage>
        <taxon>Eukaryota</taxon>
        <taxon>Fungi</taxon>
        <taxon>Dikarya</taxon>
        <taxon>Ascomycota</taxon>
        <taxon>Pezizomycotina</taxon>
        <taxon>Eurotiomycetes</taxon>
        <taxon>Eurotiomycetidae</taxon>
        <taxon>Onygenales</taxon>
        <taxon>Nannizziopsiaceae</taxon>
        <taxon>Emydomyces</taxon>
    </lineage>
</organism>
<feature type="compositionally biased region" description="Gly residues" evidence="1">
    <location>
        <begin position="311"/>
        <end position="367"/>
    </location>
</feature>
<dbReference type="PANTHER" id="PTHR34883:SF4">
    <property type="entry name" value="CUPREDOXIN"/>
    <property type="match status" value="1"/>
</dbReference>
<dbReference type="SUPFAM" id="SSF49503">
    <property type="entry name" value="Cupredoxins"/>
    <property type="match status" value="1"/>
</dbReference>
<evidence type="ECO:0000313" key="3">
    <source>
        <dbReference type="EMBL" id="WEW55533.1"/>
    </source>
</evidence>
<feature type="compositionally biased region" description="Pro residues" evidence="1">
    <location>
        <begin position="278"/>
        <end position="289"/>
    </location>
</feature>
<sequence>MTRLLPFLSLIAATVVTCQEGMGAEGQGMEMAMGGEGKGMEMGMGAEGQGAEGNSLPFALPGGEGGGQIGGEGGRGGEGQVIGGESRGGEAGGAIIGGGREGIGGGRGGGRGGQNVVSVTIITTNAGGGANTREWNKPPVREGVRHKVSVGGQAGLVFTPETLNPAVGDMVEFTFQSQNHTVSQSTFDQPCMRMGGGLDSGFMPNPNNTVNPAPTMMFQVTTKEPIWMYCRQMGHCQKGMVFSLNPTAEKSHEAFKQKAKESGGQRAEGGRGGQGARPPTPPPASPPASAPVGGAPIGTGIPGVGRPPMGGEAGRGGQGGEAGRGGQGGRGGEGGQGGRGGQGGEGGRGGQGGEAGRGGQGGRGGQVVPGTGNGGACACSCLCGVSQFPPGAGLGSVGGFGGM</sequence>
<feature type="compositionally biased region" description="Basic and acidic residues" evidence="1">
    <location>
        <begin position="249"/>
        <end position="263"/>
    </location>
</feature>
<dbReference type="PANTHER" id="PTHR34883">
    <property type="entry name" value="SERINE-RICH PROTEIN, PUTATIVE-RELATED-RELATED"/>
    <property type="match status" value="1"/>
</dbReference>
<dbReference type="EMBL" id="CP120627">
    <property type="protein sequence ID" value="WEW55533.1"/>
    <property type="molecule type" value="Genomic_DNA"/>
</dbReference>
<feature type="region of interest" description="Disordered" evidence="1">
    <location>
        <begin position="249"/>
        <end position="367"/>
    </location>
</feature>
<dbReference type="InterPro" id="IPR052953">
    <property type="entry name" value="Ser-rich/MCO-related"/>
</dbReference>